<evidence type="ECO:0000313" key="8">
    <source>
        <dbReference type="Proteomes" id="UP000294498"/>
    </source>
</evidence>
<dbReference type="EMBL" id="SODV01000001">
    <property type="protein sequence ID" value="TDW99476.1"/>
    <property type="molecule type" value="Genomic_DNA"/>
</dbReference>
<dbReference type="GO" id="GO:0016491">
    <property type="term" value="F:oxidoreductase activity"/>
    <property type="evidence" value="ECO:0007669"/>
    <property type="project" value="InterPro"/>
</dbReference>
<evidence type="ECO:0000256" key="3">
    <source>
        <dbReference type="ARBA" id="ARBA00023157"/>
    </source>
</evidence>
<keyword evidence="3" id="KW-1015">Disulfide bond</keyword>
<proteinExistence type="predicted"/>
<keyword evidence="4" id="KW-0676">Redox-active center</keyword>
<accession>A0A4R8DQA3</accession>
<dbReference type="Proteomes" id="UP000294498">
    <property type="component" value="Unassembled WGS sequence"/>
</dbReference>
<dbReference type="GO" id="GO:0030313">
    <property type="term" value="C:cell envelope"/>
    <property type="evidence" value="ECO:0007669"/>
    <property type="project" value="UniProtKB-SubCell"/>
</dbReference>
<dbReference type="AlphaFoldDB" id="A0A4R8DQA3"/>
<dbReference type="SUPFAM" id="SSF52833">
    <property type="entry name" value="Thioredoxin-like"/>
    <property type="match status" value="1"/>
</dbReference>
<evidence type="ECO:0000259" key="6">
    <source>
        <dbReference type="PROSITE" id="PS51352"/>
    </source>
</evidence>
<dbReference type="InterPro" id="IPR017937">
    <property type="entry name" value="Thioredoxin_CS"/>
</dbReference>
<feature type="signal peptide" evidence="5">
    <location>
        <begin position="1"/>
        <end position="23"/>
    </location>
</feature>
<evidence type="ECO:0000256" key="5">
    <source>
        <dbReference type="SAM" id="SignalP"/>
    </source>
</evidence>
<dbReference type="PANTHER" id="PTHR42852">
    <property type="entry name" value="THIOL:DISULFIDE INTERCHANGE PROTEIN DSBE"/>
    <property type="match status" value="1"/>
</dbReference>
<gene>
    <name evidence="7" type="ORF">EDB95_0486</name>
</gene>
<dbReference type="GO" id="GO:0017004">
    <property type="term" value="P:cytochrome complex assembly"/>
    <property type="evidence" value="ECO:0007669"/>
    <property type="project" value="UniProtKB-KW"/>
</dbReference>
<dbReference type="PROSITE" id="PS51257">
    <property type="entry name" value="PROKAR_LIPOPROTEIN"/>
    <property type="match status" value="1"/>
</dbReference>
<keyword evidence="2" id="KW-0201">Cytochrome c-type biogenesis</keyword>
<dbReference type="InterPro" id="IPR036249">
    <property type="entry name" value="Thioredoxin-like_sf"/>
</dbReference>
<evidence type="ECO:0000313" key="7">
    <source>
        <dbReference type="EMBL" id="TDW99476.1"/>
    </source>
</evidence>
<dbReference type="PANTHER" id="PTHR42852:SF6">
    <property type="entry name" value="THIOL:DISULFIDE INTERCHANGE PROTEIN DSBE"/>
    <property type="match status" value="1"/>
</dbReference>
<reference evidence="7 8" key="1">
    <citation type="submission" date="2019-03" db="EMBL/GenBank/DDBJ databases">
        <title>Genomic Encyclopedia of Type Strains, Phase IV (KMG-IV): sequencing the most valuable type-strain genomes for metagenomic binning, comparative biology and taxonomic classification.</title>
        <authorList>
            <person name="Goeker M."/>
        </authorList>
    </citation>
    <scope>NUCLEOTIDE SEQUENCE [LARGE SCALE GENOMIC DNA]</scope>
    <source>
        <strain evidence="7 8">DSM 100059</strain>
    </source>
</reference>
<dbReference type="Pfam" id="PF14289">
    <property type="entry name" value="DUF4369"/>
    <property type="match status" value="1"/>
</dbReference>
<keyword evidence="8" id="KW-1185">Reference proteome</keyword>
<evidence type="ECO:0000256" key="4">
    <source>
        <dbReference type="ARBA" id="ARBA00023284"/>
    </source>
</evidence>
<dbReference type="Gene3D" id="3.40.30.10">
    <property type="entry name" value="Glutaredoxin"/>
    <property type="match status" value="1"/>
</dbReference>
<sequence length="393" mass="43052">MSNMRQAPIVRSLALLGLVAATACTQKGKEFVIRGDIKGIPLKKVYLTSISFDNKPILIMDSATVKDGKFVLHGPKEEALFRVMLGDPNNGPWMGVINDNGSVDLSMDATKDDNYKVSGSPASQRFHTLFDSLHVILDNIQRDRMASMPAQDSASAAAPADTAAARIRAEQEVKDFYTYLAAAVRVDPNPVVASFALNFYGIGANEDEAAQYGVATPDYAVDTLNALTQELKTRFPQSTAVAATAESVAKILDVPRVGSIAPDLTLPDTSGKAFDIRSLRGKYVLVDFWASWCEPCRMENPNVVKAYARFRNKNFAIVGVSLDQKKEAWLKAIHDDNLSWTQISDLGFWQSKAVETFQFNAIPYNILLDPQGKIIATSLKGDDLEAKLQQVLQ</sequence>
<dbReference type="InterPro" id="IPR050553">
    <property type="entry name" value="Thioredoxin_ResA/DsbE_sf"/>
</dbReference>
<dbReference type="OrthoDB" id="750178at2"/>
<dbReference type="Pfam" id="PF00578">
    <property type="entry name" value="AhpC-TSA"/>
    <property type="match status" value="1"/>
</dbReference>
<feature type="chain" id="PRO_5020413962" evidence="5">
    <location>
        <begin position="24"/>
        <end position="393"/>
    </location>
</feature>
<protein>
    <submittedName>
        <fullName evidence="7">Peroxiredoxin</fullName>
    </submittedName>
</protein>
<comment type="caution">
    <text evidence="7">The sequence shown here is derived from an EMBL/GenBank/DDBJ whole genome shotgun (WGS) entry which is preliminary data.</text>
</comment>
<feature type="domain" description="Thioredoxin" evidence="6">
    <location>
        <begin position="255"/>
        <end position="393"/>
    </location>
</feature>
<dbReference type="InterPro" id="IPR025380">
    <property type="entry name" value="DUF4369"/>
</dbReference>
<evidence type="ECO:0000256" key="2">
    <source>
        <dbReference type="ARBA" id="ARBA00022748"/>
    </source>
</evidence>
<dbReference type="GO" id="GO:0016209">
    <property type="term" value="F:antioxidant activity"/>
    <property type="evidence" value="ECO:0007669"/>
    <property type="project" value="InterPro"/>
</dbReference>
<dbReference type="InterPro" id="IPR013766">
    <property type="entry name" value="Thioredoxin_domain"/>
</dbReference>
<dbReference type="PROSITE" id="PS00194">
    <property type="entry name" value="THIOREDOXIN_1"/>
    <property type="match status" value="1"/>
</dbReference>
<dbReference type="InterPro" id="IPR000866">
    <property type="entry name" value="AhpC/TSA"/>
</dbReference>
<evidence type="ECO:0000256" key="1">
    <source>
        <dbReference type="ARBA" id="ARBA00004196"/>
    </source>
</evidence>
<organism evidence="7 8">
    <name type="scientific">Dinghuibacter silviterrae</name>
    <dbReference type="NCBI Taxonomy" id="1539049"/>
    <lineage>
        <taxon>Bacteria</taxon>
        <taxon>Pseudomonadati</taxon>
        <taxon>Bacteroidota</taxon>
        <taxon>Chitinophagia</taxon>
        <taxon>Chitinophagales</taxon>
        <taxon>Chitinophagaceae</taxon>
        <taxon>Dinghuibacter</taxon>
    </lineage>
</organism>
<name>A0A4R8DQA3_9BACT</name>
<keyword evidence="5" id="KW-0732">Signal</keyword>
<dbReference type="CDD" id="cd02966">
    <property type="entry name" value="TlpA_like_family"/>
    <property type="match status" value="1"/>
</dbReference>
<dbReference type="PROSITE" id="PS51352">
    <property type="entry name" value="THIOREDOXIN_2"/>
    <property type="match status" value="1"/>
</dbReference>
<comment type="subcellular location">
    <subcellularLocation>
        <location evidence="1">Cell envelope</location>
    </subcellularLocation>
</comment>